<evidence type="ECO:0000313" key="1">
    <source>
        <dbReference type="EMBL" id="VEL33043.1"/>
    </source>
</evidence>
<dbReference type="AlphaFoldDB" id="A0A448XBM1"/>
<evidence type="ECO:0000313" key="2">
    <source>
        <dbReference type="Proteomes" id="UP000784294"/>
    </source>
</evidence>
<comment type="caution">
    <text evidence="1">The sequence shown here is derived from an EMBL/GenBank/DDBJ whole genome shotgun (WGS) entry which is preliminary data.</text>
</comment>
<gene>
    <name evidence="1" type="ORF">PXEA_LOCUS26483</name>
</gene>
<keyword evidence="2" id="KW-1185">Reference proteome</keyword>
<organism evidence="1 2">
    <name type="scientific">Protopolystoma xenopodis</name>
    <dbReference type="NCBI Taxonomy" id="117903"/>
    <lineage>
        <taxon>Eukaryota</taxon>
        <taxon>Metazoa</taxon>
        <taxon>Spiralia</taxon>
        <taxon>Lophotrochozoa</taxon>
        <taxon>Platyhelminthes</taxon>
        <taxon>Monogenea</taxon>
        <taxon>Polyopisthocotylea</taxon>
        <taxon>Polystomatidea</taxon>
        <taxon>Polystomatidae</taxon>
        <taxon>Protopolystoma</taxon>
    </lineage>
</organism>
<dbReference type="Proteomes" id="UP000784294">
    <property type="component" value="Unassembled WGS sequence"/>
</dbReference>
<reference evidence="1" key="1">
    <citation type="submission" date="2018-11" db="EMBL/GenBank/DDBJ databases">
        <authorList>
            <consortium name="Pathogen Informatics"/>
        </authorList>
    </citation>
    <scope>NUCLEOTIDE SEQUENCE</scope>
</reference>
<sequence>MYVSILDSYVKCLKAKEAIVEATILVSPEISESTRLDNWLGSREAVVETAGGAFNLPSRVIYSAEADELTAGYCARSKHVEDDNKFPTNFTIPWCTSNSMDQVAAASRIQVSYTN</sequence>
<dbReference type="EMBL" id="CAAALY010245077">
    <property type="protein sequence ID" value="VEL33043.1"/>
    <property type="molecule type" value="Genomic_DNA"/>
</dbReference>
<accession>A0A448XBM1</accession>
<name>A0A448XBM1_9PLAT</name>
<proteinExistence type="predicted"/>
<protein>
    <submittedName>
        <fullName evidence="1">Uncharacterized protein</fullName>
    </submittedName>
</protein>